<reference evidence="2" key="1">
    <citation type="submission" date="2017-09" db="EMBL/GenBank/DDBJ databases">
        <authorList>
            <person name="Varghese N."/>
            <person name="Submissions S."/>
        </authorList>
    </citation>
    <scope>NUCLEOTIDE SEQUENCE [LARGE SCALE GENOMIC DNA]</scope>
    <source>
        <strain evidence="2">C7</strain>
    </source>
</reference>
<dbReference type="GO" id="GO:0003887">
    <property type="term" value="F:DNA-directed DNA polymerase activity"/>
    <property type="evidence" value="ECO:0007669"/>
    <property type="project" value="InterPro"/>
</dbReference>
<dbReference type="PANTHER" id="PTHR38767:SF1">
    <property type="entry name" value="DNA POLYMERASE III SUBUNIT CHI"/>
    <property type="match status" value="1"/>
</dbReference>
<protein>
    <submittedName>
        <fullName evidence="1">DNA polymerase III, chi subunit</fullName>
    </submittedName>
</protein>
<dbReference type="PANTHER" id="PTHR38767">
    <property type="entry name" value="DNA POLYMERASE III SUBUNIT CHI"/>
    <property type="match status" value="1"/>
</dbReference>
<evidence type="ECO:0000313" key="2">
    <source>
        <dbReference type="Proteomes" id="UP000220034"/>
    </source>
</evidence>
<dbReference type="SUPFAM" id="SSF102400">
    <property type="entry name" value="DNA polymerase III chi subunit"/>
    <property type="match status" value="1"/>
</dbReference>
<organism evidence="1 2">
    <name type="scientific">Pontivivens marinum</name>
    <dbReference type="NCBI Taxonomy" id="1690039"/>
    <lineage>
        <taxon>Bacteria</taxon>
        <taxon>Pseudomonadati</taxon>
        <taxon>Pseudomonadota</taxon>
        <taxon>Alphaproteobacteria</taxon>
        <taxon>Rhodobacterales</taxon>
        <taxon>Paracoccaceae</taxon>
        <taxon>Pontivivens</taxon>
    </lineage>
</organism>
<gene>
    <name evidence="1" type="ORF">SAMN06273572_102344</name>
</gene>
<name>A0A2C9CQM9_9RHOB</name>
<accession>A0A2C9CQM9</accession>
<dbReference type="EMBL" id="OCTN01000002">
    <property type="protein sequence ID" value="SOH93666.1"/>
    <property type="molecule type" value="Genomic_DNA"/>
</dbReference>
<sequence>MDILFYRLDGATLEATVTTFAERTVGRGGRVAIRGTADARLNALDAHLWTYRDDAFLPHGQAGDDHEAIQPILLTTATDIPNGAKTLLLVDGARLKVAELDSFDRVALIFDGNDDAATQDARADWRLVTQTSHTAVFWSEDDGRWVEKARSG</sequence>
<dbReference type="GO" id="GO:0006260">
    <property type="term" value="P:DNA replication"/>
    <property type="evidence" value="ECO:0007669"/>
    <property type="project" value="InterPro"/>
</dbReference>
<dbReference type="RefSeq" id="WP_097929231.1">
    <property type="nucleotide sequence ID" value="NZ_OCTN01000002.1"/>
</dbReference>
<dbReference type="InterPro" id="IPR036768">
    <property type="entry name" value="PolIII_chi_sf"/>
</dbReference>
<evidence type="ECO:0000313" key="1">
    <source>
        <dbReference type="EMBL" id="SOH93666.1"/>
    </source>
</evidence>
<dbReference type="Gene3D" id="3.40.50.10110">
    <property type="entry name" value="DNA polymerase III subunit chi"/>
    <property type="match status" value="1"/>
</dbReference>
<proteinExistence type="predicted"/>
<dbReference type="GO" id="GO:0032298">
    <property type="term" value="P:positive regulation of DNA-templated DNA replication initiation"/>
    <property type="evidence" value="ECO:0007669"/>
    <property type="project" value="TreeGrafter"/>
</dbReference>
<dbReference type="Pfam" id="PF04364">
    <property type="entry name" value="DNA_pol3_chi"/>
    <property type="match status" value="1"/>
</dbReference>
<dbReference type="AlphaFoldDB" id="A0A2C9CQM9"/>
<dbReference type="OrthoDB" id="9795973at2"/>
<dbReference type="GO" id="GO:0003677">
    <property type="term" value="F:DNA binding"/>
    <property type="evidence" value="ECO:0007669"/>
    <property type="project" value="InterPro"/>
</dbReference>
<dbReference type="NCBIfam" id="NF004347">
    <property type="entry name" value="PRK05728.1-4"/>
    <property type="match status" value="1"/>
</dbReference>
<dbReference type="InterPro" id="IPR007459">
    <property type="entry name" value="DNA_pol3_chi"/>
</dbReference>
<dbReference type="Proteomes" id="UP000220034">
    <property type="component" value="Unassembled WGS sequence"/>
</dbReference>
<keyword evidence="2" id="KW-1185">Reference proteome</keyword>